<reference evidence="6" key="1">
    <citation type="journal article" date="2019" name="Int. J. Syst. Evol. Microbiol.">
        <title>The Global Catalogue of Microorganisms (GCM) 10K type strain sequencing project: providing services to taxonomists for standard genome sequencing and annotation.</title>
        <authorList>
            <consortium name="The Broad Institute Genomics Platform"/>
            <consortium name="The Broad Institute Genome Sequencing Center for Infectious Disease"/>
            <person name="Wu L."/>
            <person name="Ma J."/>
        </authorList>
    </citation>
    <scope>NUCLEOTIDE SEQUENCE [LARGE SCALE GENOMIC DNA]</scope>
    <source>
        <strain evidence="6">CCUG 57263</strain>
    </source>
</reference>
<dbReference type="InterPro" id="IPR036388">
    <property type="entry name" value="WH-like_DNA-bd_sf"/>
</dbReference>
<keyword evidence="6" id="KW-1185">Reference proteome</keyword>
<dbReference type="Proteomes" id="UP001597120">
    <property type="component" value="Unassembled WGS sequence"/>
</dbReference>
<name>A0ABW3D7V2_9BACL</name>
<evidence type="ECO:0000256" key="3">
    <source>
        <dbReference type="ARBA" id="ARBA00023125"/>
    </source>
</evidence>
<keyword evidence="2" id="KW-0805">Transcription regulation</keyword>
<keyword evidence="3" id="KW-0238">DNA-binding</keyword>
<evidence type="ECO:0000256" key="4">
    <source>
        <dbReference type="ARBA" id="ARBA00023163"/>
    </source>
</evidence>
<sequence>MKVDKYNMNEEGLNRFFGPLEARIMERVWQTGRASIKEVQEMLCKEAPISFNAVMTVMNRLCEKGHLNRLAKRSRGEVSYYAAVQTKEQFLSEQTKELANGLITDFGPLVVNHLIDSLDQADPELIERLEQKLHEMRRRNET</sequence>
<proteinExistence type="inferred from homology"/>
<dbReference type="Pfam" id="PF03965">
    <property type="entry name" value="Penicillinase_R"/>
    <property type="match status" value="1"/>
</dbReference>
<accession>A0ABW3D7V2</accession>
<gene>
    <name evidence="5" type="ORF">ACFQ03_07805</name>
</gene>
<evidence type="ECO:0000313" key="5">
    <source>
        <dbReference type="EMBL" id="MFD0869051.1"/>
    </source>
</evidence>
<evidence type="ECO:0000313" key="6">
    <source>
        <dbReference type="Proteomes" id="UP001597120"/>
    </source>
</evidence>
<dbReference type="EMBL" id="JBHTIU010000027">
    <property type="protein sequence ID" value="MFD0869051.1"/>
    <property type="molecule type" value="Genomic_DNA"/>
</dbReference>
<comment type="caution">
    <text evidence="5">The sequence shown here is derived from an EMBL/GenBank/DDBJ whole genome shotgun (WGS) entry which is preliminary data.</text>
</comment>
<dbReference type="RefSeq" id="WP_370451772.1">
    <property type="nucleotide sequence ID" value="NZ_JBHTIU010000027.1"/>
</dbReference>
<dbReference type="InterPro" id="IPR005650">
    <property type="entry name" value="BlaI_family"/>
</dbReference>
<keyword evidence="4" id="KW-0804">Transcription</keyword>
<evidence type="ECO:0000256" key="2">
    <source>
        <dbReference type="ARBA" id="ARBA00023015"/>
    </source>
</evidence>
<protein>
    <submittedName>
        <fullName evidence="5">BlaI/MecI/CopY family transcriptional regulator</fullName>
    </submittedName>
</protein>
<comment type="similarity">
    <text evidence="1">Belongs to the BlaI transcriptional regulatory family.</text>
</comment>
<organism evidence="5 6">
    <name type="scientific">Paenibacillus residui</name>
    <dbReference type="NCBI Taxonomy" id="629724"/>
    <lineage>
        <taxon>Bacteria</taxon>
        <taxon>Bacillati</taxon>
        <taxon>Bacillota</taxon>
        <taxon>Bacilli</taxon>
        <taxon>Bacillales</taxon>
        <taxon>Paenibacillaceae</taxon>
        <taxon>Paenibacillus</taxon>
    </lineage>
</organism>
<evidence type="ECO:0000256" key="1">
    <source>
        <dbReference type="ARBA" id="ARBA00011046"/>
    </source>
</evidence>
<dbReference type="SUPFAM" id="SSF46785">
    <property type="entry name" value="Winged helix' DNA-binding domain"/>
    <property type="match status" value="1"/>
</dbReference>
<dbReference type="InterPro" id="IPR036390">
    <property type="entry name" value="WH_DNA-bd_sf"/>
</dbReference>
<dbReference type="Gene3D" id="1.10.10.10">
    <property type="entry name" value="Winged helix-like DNA-binding domain superfamily/Winged helix DNA-binding domain"/>
    <property type="match status" value="1"/>
</dbReference>